<gene>
    <name evidence="10" type="ORF">GF068_31585</name>
</gene>
<dbReference type="PANTHER" id="PTHR30012">
    <property type="entry name" value="GENERAL SECRETION PATHWAY PROTEIN"/>
    <property type="match status" value="1"/>
</dbReference>
<organism evidence="10 11">
    <name type="scientific">Polyangium spumosum</name>
    <dbReference type="NCBI Taxonomy" id="889282"/>
    <lineage>
        <taxon>Bacteria</taxon>
        <taxon>Pseudomonadati</taxon>
        <taxon>Myxococcota</taxon>
        <taxon>Polyangia</taxon>
        <taxon>Polyangiales</taxon>
        <taxon>Polyangiaceae</taxon>
        <taxon>Polyangium</taxon>
    </lineage>
</organism>
<dbReference type="EMBL" id="WJIE01000011">
    <property type="protein sequence ID" value="MRG96432.1"/>
    <property type="molecule type" value="Genomic_DNA"/>
</dbReference>
<comment type="similarity">
    <text evidence="2">Belongs to the GSP F family.</text>
</comment>
<keyword evidence="3" id="KW-1003">Cell membrane</keyword>
<evidence type="ECO:0000256" key="2">
    <source>
        <dbReference type="ARBA" id="ARBA00005745"/>
    </source>
</evidence>
<evidence type="ECO:0000313" key="10">
    <source>
        <dbReference type="EMBL" id="MRG96432.1"/>
    </source>
</evidence>
<dbReference type="GO" id="GO:0015628">
    <property type="term" value="P:protein secretion by the type II secretion system"/>
    <property type="evidence" value="ECO:0007669"/>
    <property type="project" value="TreeGrafter"/>
</dbReference>
<evidence type="ECO:0000256" key="4">
    <source>
        <dbReference type="ARBA" id="ARBA00022519"/>
    </source>
</evidence>
<keyword evidence="11" id="KW-1185">Reference proteome</keyword>
<evidence type="ECO:0000313" key="11">
    <source>
        <dbReference type="Proteomes" id="UP000440224"/>
    </source>
</evidence>
<dbReference type="RefSeq" id="WP_153823232.1">
    <property type="nucleotide sequence ID" value="NZ_WJIE01000011.1"/>
</dbReference>
<dbReference type="AlphaFoldDB" id="A0A6N7PW27"/>
<evidence type="ECO:0000259" key="9">
    <source>
        <dbReference type="Pfam" id="PF00482"/>
    </source>
</evidence>
<dbReference type="FunFam" id="1.20.81.30:FF:000001">
    <property type="entry name" value="Type II secretion system protein F"/>
    <property type="match status" value="2"/>
</dbReference>
<name>A0A6N7PW27_9BACT</name>
<feature type="domain" description="Type II secretion system protein GspF" evidence="9">
    <location>
        <begin position="68"/>
        <end position="191"/>
    </location>
</feature>
<accession>A0A6N7PW27</accession>
<keyword evidence="6 8" id="KW-1133">Transmembrane helix</keyword>
<dbReference type="Proteomes" id="UP000440224">
    <property type="component" value="Unassembled WGS sequence"/>
</dbReference>
<dbReference type="InterPro" id="IPR003004">
    <property type="entry name" value="GspF/PilC"/>
</dbReference>
<evidence type="ECO:0000256" key="5">
    <source>
        <dbReference type="ARBA" id="ARBA00022692"/>
    </source>
</evidence>
<keyword evidence="7 8" id="KW-0472">Membrane</keyword>
<evidence type="ECO:0000256" key="1">
    <source>
        <dbReference type="ARBA" id="ARBA00004429"/>
    </source>
</evidence>
<reference evidence="10 11" key="1">
    <citation type="submission" date="2019-10" db="EMBL/GenBank/DDBJ databases">
        <title>A soil myxobacterium in the family Polyangiaceae.</title>
        <authorList>
            <person name="Li Y."/>
            <person name="Wang J."/>
        </authorList>
    </citation>
    <scope>NUCLEOTIDE SEQUENCE [LARGE SCALE GENOMIC DNA]</scope>
    <source>
        <strain evidence="10 11">DSM 14734</strain>
    </source>
</reference>
<dbReference type="GO" id="GO:0005886">
    <property type="term" value="C:plasma membrane"/>
    <property type="evidence" value="ECO:0007669"/>
    <property type="project" value="UniProtKB-SubCell"/>
</dbReference>
<proteinExistence type="inferred from homology"/>
<dbReference type="Pfam" id="PF00482">
    <property type="entry name" value="T2SSF"/>
    <property type="match status" value="2"/>
</dbReference>
<keyword evidence="5 8" id="KW-0812">Transmembrane</keyword>
<keyword evidence="4" id="KW-0997">Cell inner membrane</keyword>
<dbReference type="PRINTS" id="PR00812">
    <property type="entry name" value="BCTERIALGSPF"/>
</dbReference>
<protein>
    <submittedName>
        <fullName evidence="10">Type II secretion system F family protein</fullName>
    </submittedName>
</protein>
<evidence type="ECO:0000256" key="7">
    <source>
        <dbReference type="ARBA" id="ARBA00023136"/>
    </source>
</evidence>
<evidence type="ECO:0000256" key="3">
    <source>
        <dbReference type="ARBA" id="ARBA00022475"/>
    </source>
</evidence>
<feature type="transmembrane region" description="Helical" evidence="8">
    <location>
        <begin position="376"/>
        <end position="400"/>
    </location>
</feature>
<dbReference type="InterPro" id="IPR042094">
    <property type="entry name" value="T2SS_GspF_sf"/>
</dbReference>
<feature type="transmembrane region" description="Helical" evidence="8">
    <location>
        <begin position="219"/>
        <end position="242"/>
    </location>
</feature>
<dbReference type="Gene3D" id="1.20.81.30">
    <property type="entry name" value="Type II secretion system (T2SS), domain F"/>
    <property type="match status" value="2"/>
</dbReference>
<dbReference type="PANTHER" id="PTHR30012:SF7">
    <property type="entry name" value="PROTEIN TRANSPORT PROTEIN HOFC HOMOLOG"/>
    <property type="match status" value="1"/>
</dbReference>
<evidence type="ECO:0000256" key="8">
    <source>
        <dbReference type="SAM" id="Phobius"/>
    </source>
</evidence>
<feature type="transmembrane region" description="Helical" evidence="8">
    <location>
        <begin position="167"/>
        <end position="190"/>
    </location>
</feature>
<dbReference type="InterPro" id="IPR018076">
    <property type="entry name" value="T2SS_GspF_dom"/>
</dbReference>
<comment type="caution">
    <text evidence="10">The sequence shown here is derived from an EMBL/GenBank/DDBJ whole genome shotgun (WGS) entry which is preliminary data.</text>
</comment>
<evidence type="ECO:0000256" key="6">
    <source>
        <dbReference type="ARBA" id="ARBA00022989"/>
    </source>
</evidence>
<dbReference type="OrthoDB" id="9805682at2"/>
<sequence length="406" mass="43968">MAEFAWEARARTGEVRKGVMDAESEAAVQNRLRGLQLNPTKITPKRKGLDLKNVTLGSGVSSQDLVKFTRQFATMIDAGLPLVQCLDILANQEPNPRFQVALRDIKNSVEQGATFSDSLRRHPKIFDELFVNLVQAGEVGGILDTIMNRLAGYIEKRAKLARQVRGAMAYPIAVIIIMIVVIVVLMTFVIPAFEGMFAEFGAKDALPGLTKAVIATSRAFVSALPFTIVGSIGLVFGSIQLYKNPKGKRMVHKLMLKLPIFGPVMQKIAVARFTRTLGTLLGSGVPILDALDIVARTAGNVIIEEGLVYARARISEGKNMAEPLEEIKVFPGMVVQMVAVGEQTGALDTMLNKIADFYEEEVDVAVSALTSLLEPLLMVVVGAVVGVVLISMYLPIFSLAGNIKGE</sequence>
<feature type="domain" description="Type II secretion system protein GspF" evidence="9">
    <location>
        <begin position="273"/>
        <end position="395"/>
    </location>
</feature>
<comment type="subcellular location">
    <subcellularLocation>
        <location evidence="1">Cell inner membrane</location>
        <topology evidence="1">Multi-pass membrane protein</topology>
    </subcellularLocation>
</comment>